<comment type="similarity">
    <text evidence="3">Belongs to the FliG family.</text>
</comment>
<evidence type="ECO:0000256" key="9">
    <source>
        <dbReference type="ARBA" id="ARBA00023143"/>
    </source>
</evidence>
<dbReference type="SUPFAM" id="SSF48029">
    <property type="entry name" value="FliG"/>
    <property type="match status" value="2"/>
</dbReference>
<comment type="subcellular location">
    <subcellularLocation>
        <location evidence="1">Bacterial flagellum basal body</location>
    </subcellularLocation>
    <subcellularLocation>
        <location evidence="2">Cell membrane</location>
        <topology evidence="2">Peripheral membrane protein</topology>
        <orientation evidence="2">Cytoplasmic side</orientation>
    </subcellularLocation>
</comment>
<dbReference type="InterPro" id="IPR032779">
    <property type="entry name" value="FliG_M"/>
</dbReference>
<dbReference type="Proteomes" id="UP000178086">
    <property type="component" value="Unassembled WGS sequence"/>
</dbReference>
<reference evidence="13 14" key="1">
    <citation type="journal article" date="2016" name="Nat. Commun.">
        <title>Thousands of microbial genomes shed light on interconnected biogeochemical processes in an aquifer system.</title>
        <authorList>
            <person name="Anantharaman K."/>
            <person name="Brown C.T."/>
            <person name="Hug L.A."/>
            <person name="Sharon I."/>
            <person name="Castelle C.J."/>
            <person name="Probst A.J."/>
            <person name="Thomas B.C."/>
            <person name="Singh A."/>
            <person name="Wilkins M.J."/>
            <person name="Karaoz U."/>
            <person name="Brodie E.L."/>
            <person name="Williams K.H."/>
            <person name="Hubbard S.S."/>
            <person name="Banfield J.F."/>
        </authorList>
    </citation>
    <scope>NUCLEOTIDE SEQUENCE [LARGE SCALE GENOMIC DNA]</scope>
</reference>
<dbReference type="PANTHER" id="PTHR30534:SF0">
    <property type="entry name" value="FLAGELLAR MOTOR SWITCH PROTEIN FLIG"/>
    <property type="match status" value="1"/>
</dbReference>
<dbReference type="Pfam" id="PF14841">
    <property type="entry name" value="FliG_M"/>
    <property type="match status" value="1"/>
</dbReference>
<dbReference type="Pfam" id="PF01706">
    <property type="entry name" value="FliG_C"/>
    <property type="match status" value="1"/>
</dbReference>
<dbReference type="PRINTS" id="PR00954">
    <property type="entry name" value="FLGMOTORFLIG"/>
</dbReference>
<keyword evidence="8" id="KW-0472">Membrane</keyword>
<dbReference type="GO" id="GO:0009425">
    <property type="term" value="C:bacterial-type flagellum basal body"/>
    <property type="evidence" value="ECO:0007669"/>
    <property type="project" value="UniProtKB-SubCell"/>
</dbReference>
<proteinExistence type="inferred from homology"/>
<dbReference type="GO" id="GO:0071973">
    <property type="term" value="P:bacterial-type flagellum-dependent cell motility"/>
    <property type="evidence" value="ECO:0007669"/>
    <property type="project" value="InterPro"/>
</dbReference>
<dbReference type="InterPro" id="IPR028263">
    <property type="entry name" value="FliG_N"/>
</dbReference>
<evidence type="ECO:0000256" key="7">
    <source>
        <dbReference type="ARBA" id="ARBA00022779"/>
    </source>
</evidence>
<dbReference type="EMBL" id="MELI01000082">
    <property type="protein sequence ID" value="OFW32899.1"/>
    <property type="molecule type" value="Genomic_DNA"/>
</dbReference>
<dbReference type="GO" id="GO:0006935">
    <property type="term" value="P:chemotaxis"/>
    <property type="evidence" value="ECO:0007669"/>
    <property type="project" value="UniProtKB-KW"/>
</dbReference>
<dbReference type="Pfam" id="PF14842">
    <property type="entry name" value="FliG_N"/>
    <property type="match status" value="1"/>
</dbReference>
<feature type="domain" description="Flagellar motor switch protein FliG N-terminal" evidence="12">
    <location>
        <begin position="4"/>
        <end position="100"/>
    </location>
</feature>
<organism evidence="13 14">
    <name type="scientific">Candidatus Aquicultor primus</name>
    <dbReference type="NCBI Taxonomy" id="1797195"/>
    <lineage>
        <taxon>Bacteria</taxon>
        <taxon>Bacillati</taxon>
        <taxon>Actinomycetota</taxon>
        <taxon>Candidatus Aquicultoria</taxon>
        <taxon>Candidatus Aquicultorales</taxon>
        <taxon>Candidatus Aquicultoraceae</taxon>
        <taxon>Candidatus Aquicultor</taxon>
    </lineage>
</organism>
<feature type="domain" description="Flagellar motor switch protein FliG C-terminal" evidence="10">
    <location>
        <begin position="222"/>
        <end position="328"/>
    </location>
</feature>
<gene>
    <name evidence="13" type="ORF">A2074_04130</name>
</gene>
<evidence type="ECO:0000256" key="8">
    <source>
        <dbReference type="ARBA" id="ARBA00023136"/>
    </source>
</evidence>
<evidence type="ECO:0000256" key="2">
    <source>
        <dbReference type="ARBA" id="ARBA00004413"/>
    </source>
</evidence>
<dbReference type="PANTHER" id="PTHR30534">
    <property type="entry name" value="FLAGELLAR MOTOR SWITCH PROTEIN FLIG"/>
    <property type="match status" value="1"/>
</dbReference>
<dbReference type="InterPro" id="IPR000090">
    <property type="entry name" value="Flg_Motor_Flig"/>
</dbReference>
<name>A0A1F2UIS1_9ACTN</name>
<dbReference type="Gene3D" id="1.10.220.30">
    <property type="match status" value="3"/>
</dbReference>
<keyword evidence="5" id="KW-1003">Cell membrane</keyword>
<dbReference type="AlphaFoldDB" id="A0A1F2UIS1"/>
<evidence type="ECO:0000256" key="3">
    <source>
        <dbReference type="ARBA" id="ARBA00010299"/>
    </source>
</evidence>
<feature type="domain" description="Flagellar motor switch protein FliG middle" evidence="11">
    <location>
        <begin position="117"/>
        <end position="188"/>
    </location>
</feature>
<evidence type="ECO:0000259" key="12">
    <source>
        <dbReference type="Pfam" id="PF14842"/>
    </source>
</evidence>
<evidence type="ECO:0000259" key="11">
    <source>
        <dbReference type="Pfam" id="PF14841"/>
    </source>
</evidence>
<comment type="caution">
    <text evidence="13">The sequence shown here is derived from an EMBL/GenBank/DDBJ whole genome shotgun (WGS) entry which is preliminary data.</text>
</comment>
<accession>A0A1F2UIS1</accession>
<evidence type="ECO:0000313" key="14">
    <source>
        <dbReference type="Proteomes" id="UP000178086"/>
    </source>
</evidence>
<dbReference type="GO" id="GO:0005886">
    <property type="term" value="C:plasma membrane"/>
    <property type="evidence" value="ECO:0007669"/>
    <property type="project" value="UniProtKB-SubCell"/>
</dbReference>
<dbReference type="GO" id="GO:0003774">
    <property type="term" value="F:cytoskeletal motor activity"/>
    <property type="evidence" value="ECO:0007669"/>
    <property type="project" value="InterPro"/>
</dbReference>
<evidence type="ECO:0000313" key="13">
    <source>
        <dbReference type="EMBL" id="OFW32899.1"/>
    </source>
</evidence>
<keyword evidence="6" id="KW-0145">Chemotaxis</keyword>
<protein>
    <recommendedName>
        <fullName evidence="4">Flagellar motor switch protein FliG</fullName>
    </recommendedName>
</protein>
<evidence type="ECO:0000256" key="6">
    <source>
        <dbReference type="ARBA" id="ARBA00022500"/>
    </source>
</evidence>
<evidence type="ECO:0000256" key="1">
    <source>
        <dbReference type="ARBA" id="ARBA00004117"/>
    </source>
</evidence>
<dbReference type="InterPro" id="IPR011002">
    <property type="entry name" value="FliG_a-hlx"/>
</dbReference>
<keyword evidence="9" id="KW-0975">Bacterial flagellum</keyword>
<dbReference type="InterPro" id="IPR023087">
    <property type="entry name" value="Flg_Motor_Flig_C"/>
</dbReference>
<sequence length="332" mass="36329">MATSGLQKAAMLLMSVEPGTASELLKGLSPEVVTNIAVEIAYLDASGYSAPVHGYEIVQEFCKSLGTRSDKFEVRKFLGTMLESTVGAKKSQEIQSQLDELLNRKDQFINIRKADTKKIAAALEGEHPNAIAVVLAELPVKKSSEIIAKLDEQVRPRVVRKMAITEPMSVEARNRIAGIVLARMQAAGQAGQATVVETSDTLRNVAVMLRALPKEVREGLLESIKQSDESVATSVRELMIMWEDIPSILDRPLQEALRGVESGQLAKALLKADENIVKKIRGNISERARTLVDEETSLLGTPKKEDIQAGRDTIVGVLREMNEKGELAFVEE</sequence>
<evidence type="ECO:0000256" key="5">
    <source>
        <dbReference type="ARBA" id="ARBA00022475"/>
    </source>
</evidence>
<keyword evidence="7" id="KW-0283">Flagellar rotation</keyword>
<evidence type="ECO:0000259" key="10">
    <source>
        <dbReference type="Pfam" id="PF01706"/>
    </source>
</evidence>
<evidence type="ECO:0000256" key="4">
    <source>
        <dbReference type="ARBA" id="ARBA00021870"/>
    </source>
</evidence>